<dbReference type="InterPro" id="IPR013113">
    <property type="entry name" value="SIP_FAD-bd"/>
</dbReference>
<evidence type="ECO:0000256" key="1">
    <source>
        <dbReference type="SAM" id="MobiDB-lite"/>
    </source>
</evidence>
<feature type="domain" description="FAD-binding FR-type" evidence="2">
    <location>
        <begin position="26"/>
        <end position="157"/>
    </location>
</feature>
<dbReference type="Gene3D" id="2.40.30.10">
    <property type="entry name" value="Translation factors"/>
    <property type="match status" value="1"/>
</dbReference>
<dbReference type="Proteomes" id="UP000241085">
    <property type="component" value="Unassembled WGS sequence"/>
</dbReference>
<dbReference type="PROSITE" id="PS51384">
    <property type="entry name" value="FAD_FR"/>
    <property type="match status" value="1"/>
</dbReference>
<dbReference type="CDD" id="cd06193">
    <property type="entry name" value="siderophore_interacting"/>
    <property type="match status" value="1"/>
</dbReference>
<proteinExistence type="predicted"/>
<dbReference type="InterPro" id="IPR039374">
    <property type="entry name" value="SIP_fam"/>
</dbReference>
<dbReference type="InterPro" id="IPR039261">
    <property type="entry name" value="FNR_nucleotide-bd"/>
</dbReference>
<dbReference type="InterPro" id="IPR017927">
    <property type="entry name" value="FAD-bd_FR_type"/>
</dbReference>
<evidence type="ECO:0000313" key="3">
    <source>
        <dbReference type="EMBL" id="PTL72652.1"/>
    </source>
</evidence>
<comment type="caution">
    <text evidence="3">The sequence shown here is derived from an EMBL/GenBank/DDBJ whole genome shotgun (WGS) entry which is preliminary data.</text>
</comment>
<dbReference type="SUPFAM" id="SSF63380">
    <property type="entry name" value="Riboflavin synthase domain-like"/>
    <property type="match status" value="1"/>
</dbReference>
<dbReference type="AlphaFoldDB" id="A0A2T4USY8"/>
<dbReference type="Pfam" id="PF04954">
    <property type="entry name" value="SIP"/>
    <property type="match status" value="1"/>
</dbReference>
<dbReference type="Pfam" id="PF08021">
    <property type="entry name" value="FAD_binding_9"/>
    <property type="match status" value="1"/>
</dbReference>
<dbReference type="InterPro" id="IPR007037">
    <property type="entry name" value="SIP_rossman_dom"/>
</dbReference>
<accession>A0A2T4USY8</accession>
<dbReference type="GO" id="GO:0016491">
    <property type="term" value="F:oxidoreductase activity"/>
    <property type="evidence" value="ECO:0007669"/>
    <property type="project" value="InterPro"/>
</dbReference>
<feature type="compositionally biased region" description="Low complexity" evidence="1">
    <location>
        <begin position="1"/>
        <end position="17"/>
    </location>
</feature>
<reference evidence="3 4" key="1">
    <citation type="submission" date="2018-03" db="EMBL/GenBank/DDBJ databases">
        <title>Bacteriophage NCPPB3778 and a type I-E CRISPR drive the evolution of the US Biological Select Agent, Rathayibacter toxicus.</title>
        <authorList>
            <person name="Davis E.W.II."/>
            <person name="Tabima J.F."/>
            <person name="Weisberg A.J."/>
            <person name="Dantas Lopes L."/>
            <person name="Wiseman M.S."/>
            <person name="Wiseman M.S."/>
            <person name="Pupko T."/>
            <person name="Belcher M.S."/>
            <person name="Sechler A.J."/>
            <person name="Tancos M.A."/>
            <person name="Schroeder B.K."/>
            <person name="Murray T.D."/>
            <person name="Luster D.G."/>
            <person name="Schneider W.L."/>
            <person name="Rogers E."/>
            <person name="Andreote F.D."/>
            <person name="Grunwald N.J."/>
            <person name="Putnam M.L."/>
            <person name="Chang J.H."/>
        </authorList>
    </citation>
    <scope>NUCLEOTIDE SEQUENCE [LARGE SCALE GENOMIC DNA]</scope>
    <source>
        <strain evidence="3 4">DSM 15933</strain>
    </source>
</reference>
<dbReference type="PANTHER" id="PTHR30157">
    <property type="entry name" value="FERRIC REDUCTASE, NADPH-DEPENDENT"/>
    <property type="match status" value="1"/>
</dbReference>
<dbReference type="EMBL" id="PZPL01000001">
    <property type="protein sequence ID" value="PTL72652.1"/>
    <property type="molecule type" value="Genomic_DNA"/>
</dbReference>
<name>A0A2T4USY8_9MICO</name>
<gene>
    <name evidence="3" type="ORF">C1I63_07195</name>
</gene>
<organism evidence="3 4">
    <name type="scientific">Rathayibacter caricis DSM 15933</name>
    <dbReference type="NCBI Taxonomy" id="1328867"/>
    <lineage>
        <taxon>Bacteria</taxon>
        <taxon>Bacillati</taxon>
        <taxon>Actinomycetota</taxon>
        <taxon>Actinomycetes</taxon>
        <taxon>Micrococcales</taxon>
        <taxon>Microbacteriaceae</taxon>
        <taxon>Rathayibacter</taxon>
    </lineage>
</organism>
<feature type="region of interest" description="Disordered" evidence="1">
    <location>
        <begin position="1"/>
        <end position="26"/>
    </location>
</feature>
<evidence type="ECO:0000259" key="2">
    <source>
        <dbReference type="PROSITE" id="PS51384"/>
    </source>
</evidence>
<protein>
    <submittedName>
        <fullName evidence="3">NADPH-dependent ferric siderophore reductase</fullName>
    </submittedName>
</protein>
<dbReference type="InterPro" id="IPR017938">
    <property type="entry name" value="Riboflavin_synthase-like_b-brl"/>
</dbReference>
<evidence type="ECO:0000313" key="4">
    <source>
        <dbReference type="Proteomes" id="UP000241085"/>
    </source>
</evidence>
<dbReference type="Gene3D" id="3.40.50.80">
    <property type="entry name" value="Nucleotide-binding domain of ferredoxin-NADP reductase (FNR) module"/>
    <property type="match status" value="1"/>
</dbReference>
<dbReference type="PANTHER" id="PTHR30157:SF0">
    <property type="entry name" value="NADPH-DEPENDENT FERRIC-CHELATE REDUCTASE"/>
    <property type="match status" value="1"/>
</dbReference>
<sequence>MTDASASASPSASPAAARPRGERPVRTQHVLTVLRTERFGDHLARVHLGGPGFDAFAAEADPAALATTDKYVKLLLPRAGVDVEPPYDLDALRATLAPEDLPVRRTYTIRSVDPANRSLAIDFVLHGDDGVAGPWAASAVPGDRIAFNGPGGAWSPSTESGAFHLLLGDDSALPAIAAALESMPAHARGLALIEVHGVEDEQPLPAPDGVEVRWLHRGELAAGRALVAAVRAEPRPTGVLDVFAHGERGAMKELRALLQDDWGLERRALSLSAYWALGRAEDRFQAEKREPVGEIFAD</sequence>
<keyword evidence="4" id="KW-1185">Reference proteome</keyword>
<dbReference type="RefSeq" id="WP_107574327.1">
    <property type="nucleotide sequence ID" value="NZ_PZPL01000001.1"/>
</dbReference>